<protein>
    <recommendedName>
        <fullName evidence="6">Fe2OG dioxygenase domain-containing protein</fullName>
    </recommendedName>
</protein>
<dbReference type="Pfam" id="PF03171">
    <property type="entry name" value="2OG-FeII_Oxy"/>
    <property type="match status" value="2"/>
</dbReference>
<evidence type="ECO:0000256" key="1">
    <source>
        <dbReference type="ARBA" id="ARBA00008056"/>
    </source>
</evidence>
<dbReference type="GO" id="GO:0031418">
    <property type="term" value="F:L-ascorbic acid binding"/>
    <property type="evidence" value="ECO:0007669"/>
    <property type="project" value="UniProtKB-KW"/>
</dbReference>
<gene>
    <name evidence="7" type="ORF">RJ639_025509</name>
</gene>
<feature type="non-terminal residue" evidence="7">
    <location>
        <position position="601"/>
    </location>
</feature>
<evidence type="ECO:0000256" key="2">
    <source>
        <dbReference type="ARBA" id="ARBA00022723"/>
    </source>
</evidence>
<dbReference type="Gene3D" id="2.60.120.330">
    <property type="entry name" value="B-lactam Antibiotic, Isopenicillin N Synthase, Chain"/>
    <property type="match status" value="2"/>
</dbReference>
<dbReference type="EMBL" id="JAVXUP010004086">
    <property type="protein sequence ID" value="KAK2997620.1"/>
    <property type="molecule type" value="Genomic_DNA"/>
</dbReference>
<dbReference type="GO" id="GO:0051213">
    <property type="term" value="F:dioxygenase activity"/>
    <property type="evidence" value="ECO:0007669"/>
    <property type="project" value="UniProtKB-ARBA"/>
</dbReference>
<dbReference type="SUPFAM" id="SSF51197">
    <property type="entry name" value="Clavaminate synthase-like"/>
    <property type="match status" value="2"/>
</dbReference>
<evidence type="ECO:0000313" key="8">
    <source>
        <dbReference type="Proteomes" id="UP001188597"/>
    </source>
</evidence>
<dbReference type="GO" id="GO:0046872">
    <property type="term" value="F:metal ion binding"/>
    <property type="evidence" value="ECO:0007669"/>
    <property type="project" value="UniProtKB-KW"/>
</dbReference>
<dbReference type="Proteomes" id="UP001188597">
    <property type="component" value="Unassembled WGS sequence"/>
</dbReference>
<name>A0AA88UXG4_9ASTE</name>
<accession>A0AA88UXG4</accession>
<dbReference type="InterPro" id="IPR027443">
    <property type="entry name" value="IPNS-like_sf"/>
</dbReference>
<dbReference type="InterPro" id="IPR026992">
    <property type="entry name" value="DIOX_N"/>
</dbReference>
<keyword evidence="5" id="KW-0408">Iron</keyword>
<dbReference type="InterPro" id="IPR044861">
    <property type="entry name" value="IPNS-like_FE2OG_OXY"/>
</dbReference>
<dbReference type="Pfam" id="PF14226">
    <property type="entry name" value="DIOX_N"/>
    <property type="match status" value="2"/>
</dbReference>
<dbReference type="PANTHER" id="PTHR10209">
    <property type="entry name" value="OXIDOREDUCTASE, 2OG-FE II OXYGENASE FAMILY PROTEIN"/>
    <property type="match status" value="1"/>
</dbReference>
<sequence>MATLSSDGHYEWANEVKAFDETKAGVKGLVDAGVVKLPKLFVHRPETLNHPSPPCNDTVQLPTIDFTGLESGSGGARRREIVDEIRKASEEWGFFRIVNHGVPLRIMDAMLDGIRRFHEQPQEDKMHLYSSDSKRSVRFNSNVSLGDFDPACWRDLLTCVFRDDTLDPQAIPQVCRKEVQEYSKCMMELRETMAELLSEALGLGRDYLSRMECMKSQALACLYYPVCPEPELTFGTAKHSDTTFLTLLMQDSIGGLQIVHQNQWVDVPPVRGALIANIGDLMQIISNDKFKSVEHRVLAQAVGPRISVACFFMPSGRASSQPFAPIKEILRRQRHNDDGCSTGSVDLFRWAKEVEEFDETKAGVKGLVDSGVVKLPRLFIHPQRNDLNKNAVSLELPTIDFCGLESSVSGGRREIVEEIRKASEEWGFFRIVNHGVPLRVMDAMLDGIRRFHEQPAEAKMHLYSSDSKRKVRFNSNVSLRELDPACWRDLLTCVFQDDTLDPEAIPLVCRKEVQEYAKYMIELRETMAELLSEALGLSSDYLSRIECMKKLTFGTSAHSDTTFLTLLLQDSIGGLQINHQNQWADVPPVRGALIANIGDLM</sequence>
<evidence type="ECO:0000313" key="7">
    <source>
        <dbReference type="EMBL" id="KAK2997620.1"/>
    </source>
</evidence>
<feature type="domain" description="Fe2OG dioxygenase" evidence="6">
    <location>
        <begin position="214"/>
        <end position="314"/>
    </location>
</feature>
<reference evidence="7" key="1">
    <citation type="submission" date="2022-12" db="EMBL/GenBank/DDBJ databases">
        <title>Draft genome assemblies for two species of Escallonia (Escalloniales).</title>
        <authorList>
            <person name="Chanderbali A."/>
            <person name="Dervinis C."/>
            <person name="Anghel I."/>
            <person name="Soltis D."/>
            <person name="Soltis P."/>
            <person name="Zapata F."/>
        </authorList>
    </citation>
    <scope>NUCLEOTIDE SEQUENCE</scope>
    <source>
        <strain evidence="7">UCBG64.0493</strain>
        <tissue evidence="7">Leaf</tissue>
    </source>
</reference>
<keyword evidence="4" id="KW-0560">Oxidoreductase</keyword>
<organism evidence="7 8">
    <name type="scientific">Escallonia herrerae</name>
    <dbReference type="NCBI Taxonomy" id="1293975"/>
    <lineage>
        <taxon>Eukaryota</taxon>
        <taxon>Viridiplantae</taxon>
        <taxon>Streptophyta</taxon>
        <taxon>Embryophyta</taxon>
        <taxon>Tracheophyta</taxon>
        <taxon>Spermatophyta</taxon>
        <taxon>Magnoliopsida</taxon>
        <taxon>eudicotyledons</taxon>
        <taxon>Gunneridae</taxon>
        <taxon>Pentapetalae</taxon>
        <taxon>asterids</taxon>
        <taxon>campanulids</taxon>
        <taxon>Escalloniales</taxon>
        <taxon>Escalloniaceae</taxon>
        <taxon>Escallonia</taxon>
    </lineage>
</organism>
<dbReference type="PANTHER" id="PTHR10209:SF714">
    <property type="entry name" value="1-AMINOCYCLOPROPANE-1-CARBOXYLATE OXIDASE HOMOLOG 11-RELATED"/>
    <property type="match status" value="1"/>
</dbReference>
<comment type="similarity">
    <text evidence="1">Belongs to the iron/ascorbate-dependent oxidoreductase family.</text>
</comment>
<dbReference type="AlphaFoldDB" id="A0AA88UXG4"/>
<dbReference type="FunFam" id="2.60.120.330:FF:000005">
    <property type="entry name" value="1-aminocyclopropane-1-carboxylate oxidase homolog 1"/>
    <property type="match status" value="1"/>
</dbReference>
<keyword evidence="8" id="KW-1185">Reference proteome</keyword>
<evidence type="ECO:0000259" key="6">
    <source>
        <dbReference type="PROSITE" id="PS51471"/>
    </source>
</evidence>
<dbReference type="InterPro" id="IPR005123">
    <property type="entry name" value="Oxoglu/Fe-dep_dioxygenase_dom"/>
</dbReference>
<dbReference type="GO" id="GO:0016705">
    <property type="term" value="F:oxidoreductase activity, acting on paired donors, with incorporation or reduction of molecular oxygen"/>
    <property type="evidence" value="ECO:0007669"/>
    <property type="project" value="UniProtKB-ARBA"/>
</dbReference>
<evidence type="ECO:0000256" key="3">
    <source>
        <dbReference type="ARBA" id="ARBA00022896"/>
    </source>
</evidence>
<keyword evidence="3" id="KW-0847">Vitamin C</keyword>
<evidence type="ECO:0000256" key="4">
    <source>
        <dbReference type="ARBA" id="ARBA00023002"/>
    </source>
</evidence>
<evidence type="ECO:0000256" key="5">
    <source>
        <dbReference type="ARBA" id="ARBA00023004"/>
    </source>
</evidence>
<proteinExistence type="inferred from homology"/>
<keyword evidence="2" id="KW-0479">Metal-binding</keyword>
<dbReference type="PROSITE" id="PS51471">
    <property type="entry name" value="FE2OG_OXY"/>
    <property type="match status" value="1"/>
</dbReference>
<comment type="caution">
    <text evidence="7">The sequence shown here is derived from an EMBL/GenBank/DDBJ whole genome shotgun (WGS) entry which is preliminary data.</text>
</comment>